<reference evidence="1" key="1">
    <citation type="submission" date="2022-06" db="EMBL/GenBank/DDBJ databases">
        <title>Phylogenomic reconstructions and comparative analyses of Kickxellomycotina fungi.</title>
        <authorList>
            <person name="Reynolds N.K."/>
            <person name="Stajich J.E."/>
            <person name="Barry K."/>
            <person name="Grigoriev I.V."/>
            <person name="Crous P."/>
            <person name="Smith M.E."/>
        </authorList>
    </citation>
    <scope>NUCLEOTIDE SEQUENCE</scope>
    <source>
        <strain evidence="1">RSA 2271</strain>
    </source>
</reference>
<keyword evidence="2" id="KW-1185">Reference proteome</keyword>
<evidence type="ECO:0000313" key="1">
    <source>
        <dbReference type="EMBL" id="KAJ1680201.1"/>
    </source>
</evidence>
<accession>A0ACC1HXZ4</accession>
<comment type="caution">
    <text evidence="1">The sequence shown here is derived from an EMBL/GenBank/DDBJ whole genome shotgun (WGS) entry which is preliminary data.</text>
</comment>
<gene>
    <name evidence="1" type="ORF">EV182_000490</name>
</gene>
<protein>
    <submittedName>
        <fullName evidence="1">Uncharacterized protein</fullName>
    </submittedName>
</protein>
<dbReference type="Proteomes" id="UP001145114">
    <property type="component" value="Unassembled WGS sequence"/>
</dbReference>
<evidence type="ECO:0000313" key="2">
    <source>
        <dbReference type="Proteomes" id="UP001145114"/>
    </source>
</evidence>
<name>A0ACC1HXZ4_9FUNG</name>
<proteinExistence type="predicted"/>
<organism evidence="1 2">
    <name type="scientific">Spiromyces aspiralis</name>
    <dbReference type="NCBI Taxonomy" id="68401"/>
    <lineage>
        <taxon>Eukaryota</taxon>
        <taxon>Fungi</taxon>
        <taxon>Fungi incertae sedis</taxon>
        <taxon>Zoopagomycota</taxon>
        <taxon>Kickxellomycotina</taxon>
        <taxon>Kickxellomycetes</taxon>
        <taxon>Kickxellales</taxon>
        <taxon>Kickxellaceae</taxon>
        <taxon>Spiromyces</taxon>
    </lineage>
</organism>
<sequence>MPSRPVVPMNNRTVSISSVLGNTSPPAGLVGDSATPDHASPFDAFRRAQNPAELPVSSSLPAPHRGSLGISGPSPRMSHIARSPNSGSPISSGGRRVSSASFVSPRSSSFTEGNMFPPPHPGSASNSGAAQTTTSPLRHISSSDTFEYHSSSDEADAPRENNLASLKSLPPPLPSTSQSPSSSTSPQSLRQQQQQHHNHRQPSLHVNISSGIHPDAYPASISPHASTAINPATIVAVTNPQWRSRAHTSLTADSANGERLTSPVSASGASRFQGGGSSYLEFRRKQAFSTPDIDSYFDPVTAGANSTPRQRLNIQPDLPASADHATASSRKIKHGSFIETRPPPSHAIGASALSYNAPAPLTGRALVGRANSIMAGGDSSRPTPIPDRLRTNAIISPYSQRVQELQQQAGQHGERNSFATVSSLSNFTMDGESWMNRHSNAALDDSQLYAHTPARMGSTPTPATHSGGGGSRKHDAYANSGANATAGILHDSPMSISERLQQLGAYYRAPNYAPSEPAASETYAGRIRSRANSRARPDDVMSDAGLWTTPKRFSEDDRATVPGDNSAPAAAYLHRTGVARGAPHHQHQHQPPLHSKVSPTKFDNSLTFAPSDRRPSIASTIVNRTRRYSFGAVTSQAASAPGGTEPALSAGASANPSLYPAHRRGNSNAVAHTAGDVLAGVQNPPRIRSPASVPSAPAATSPSYQKAQKASKDQDTDTPYYDVRAQGQKVQELLQENFDLRIRNKILTEALDETNSDSIQKLANDYERACKANRKANEEIKRLLEKVRALSNANESLKCQVQNPPPCPLNHGMSEEERATMQRLEDELQQSNARISGMEANIMQLNQDLSVQEESCNQLQRDLAQEKENAENWRQLALQRQQHANHSFTSTPPQYGAYHRASPDFRGGSSELGFYRSRTATGATSDTLGNHSEGSEADWNDRSPRHISNDRAATHYTNSRGSLYSSPSSFMKKVTPASKAIHEHAEALERQVIDLQEQLSRERTLVSELRETRDANASEFRQIEKKFEQELHNFKEEIAHSKDVNAALMADYDELCIKYEQALQEKNTLEEQLAEIRRCHSTDNDESVADQHLSLAKSKLSDATIMTAEMDVNKNESNESASKDNTAYRHIVAHLRAEIGDREQKIADLEESLTQVNGLLKEERARFNLQCQELFRSCLREVVVTPDQLEIVETRLRELQYLQSTNRIGMATPMHAIEDYDSGDLLSRLEGHDDYSDNNYSEDDDEDDKGEREDDVAIAAAGFVGSVVGSDSTNLPGHLSSAAT</sequence>
<dbReference type="EMBL" id="JAMZIH010000023">
    <property type="protein sequence ID" value="KAJ1680201.1"/>
    <property type="molecule type" value="Genomic_DNA"/>
</dbReference>